<protein>
    <submittedName>
        <fullName evidence="2">Uncharacterized protein</fullName>
    </submittedName>
</protein>
<feature type="compositionally biased region" description="Polar residues" evidence="1">
    <location>
        <begin position="47"/>
        <end position="68"/>
    </location>
</feature>
<sequence length="68" mass="7296">MSILKAFREEKLRAVDNFLFLIWDGCNKGSDGKHEGRPARFGKTEKIGNSSVTGGSLVTGNSSQPAPS</sequence>
<evidence type="ECO:0000256" key="1">
    <source>
        <dbReference type="SAM" id="MobiDB-lite"/>
    </source>
</evidence>
<keyword evidence="3" id="KW-1185">Reference proteome</keyword>
<gene>
    <name evidence="2" type="ORF">PtA15_16A364</name>
</gene>
<name>A0ABY7D7Y1_9BASI</name>
<dbReference type="GeneID" id="77804941"/>
<organism evidence="2 3">
    <name type="scientific">Puccinia triticina</name>
    <dbReference type="NCBI Taxonomy" id="208348"/>
    <lineage>
        <taxon>Eukaryota</taxon>
        <taxon>Fungi</taxon>
        <taxon>Dikarya</taxon>
        <taxon>Basidiomycota</taxon>
        <taxon>Pucciniomycotina</taxon>
        <taxon>Pucciniomycetes</taxon>
        <taxon>Pucciniales</taxon>
        <taxon>Pucciniaceae</taxon>
        <taxon>Puccinia</taxon>
    </lineage>
</organism>
<evidence type="ECO:0000313" key="3">
    <source>
        <dbReference type="Proteomes" id="UP001164743"/>
    </source>
</evidence>
<proteinExistence type="predicted"/>
<evidence type="ECO:0000313" key="2">
    <source>
        <dbReference type="EMBL" id="WAQ92456.1"/>
    </source>
</evidence>
<dbReference type="Proteomes" id="UP001164743">
    <property type="component" value="Chromosome 16A"/>
</dbReference>
<accession>A0ABY7D7Y1</accession>
<dbReference type="EMBL" id="CP110436">
    <property type="protein sequence ID" value="WAQ92456.1"/>
    <property type="molecule type" value="Genomic_DNA"/>
</dbReference>
<reference evidence="2" key="1">
    <citation type="submission" date="2022-10" db="EMBL/GenBank/DDBJ databases">
        <title>Puccinia triticina Genome sequencing and assembly.</title>
        <authorList>
            <person name="Li C."/>
        </authorList>
    </citation>
    <scope>NUCLEOTIDE SEQUENCE</scope>
    <source>
        <strain evidence="2">Pt15</strain>
    </source>
</reference>
<dbReference type="RefSeq" id="XP_053028011.1">
    <property type="nucleotide sequence ID" value="XM_053164046.1"/>
</dbReference>
<feature type="compositionally biased region" description="Basic and acidic residues" evidence="1">
    <location>
        <begin position="30"/>
        <end position="46"/>
    </location>
</feature>
<feature type="region of interest" description="Disordered" evidence="1">
    <location>
        <begin position="27"/>
        <end position="68"/>
    </location>
</feature>